<reference evidence="2 3" key="1">
    <citation type="journal article" date="2017" name="PLoS Biol.">
        <title>The sea cucumber genome provides insights into morphological evolution and visceral regeneration.</title>
        <authorList>
            <person name="Zhang X."/>
            <person name="Sun L."/>
            <person name="Yuan J."/>
            <person name="Sun Y."/>
            <person name="Gao Y."/>
            <person name="Zhang L."/>
            <person name="Li S."/>
            <person name="Dai H."/>
            <person name="Hamel J.F."/>
            <person name="Liu C."/>
            <person name="Yu Y."/>
            <person name="Liu S."/>
            <person name="Lin W."/>
            <person name="Guo K."/>
            <person name="Jin S."/>
            <person name="Xu P."/>
            <person name="Storey K.B."/>
            <person name="Huan P."/>
            <person name="Zhang T."/>
            <person name="Zhou Y."/>
            <person name="Zhang J."/>
            <person name="Lin C."/>
            <person name="Li X."/>
            <person name="Xing L."/>
            <person name="Huo D."/>
            <person name="Sun M."/>
            <person name="Wang L."/>
            <person name="Mercier A."/>
            <person name="Li F."/>
            <person name="Yang H."/>
            <person name="Xiang J."/>
        </authorList>
    </citation>
    <scope>NUCLEOTIDE SEQUENCE [LARGE SCALE GENOMIC DNA]</scope>
    <source>
        <strain evidence="2">Shaxun</strain>
        <tissue evidence="2">Muscle</tissue>
    </source>
</reference>
<dbReference type="PANTHER" id="PTHR22168">
    <property type="entry name" value="TMEM26 PROTEIN"/>
    <property type="match status" value="1"/>
</dbReference>
<keyword evidence="3" id="KW-1185">Reference proteome</keyword>
<feature type="transmembrane region" description="Helical" evidence="1">
    <location>
        <begin position="93"/>
        <end position="112"/>
    </location>
</feature>
<evidence type="ECO:0000313" key="3">
    <source>
        <dbReference type="Proteomes" id="UP000230750"/>
    </source>
</evidence>
<protein>
    <submittedName>
        <fullName evidence="2">Putative transmembrane protein</fullName>
    </submittedName>
</protein>
<keyword evidence="1 2" id="KW-0812">Transmembrane</keyword>
<evidence type="ECO:0000313" key="2">
    <source>
        <dbReference type="EMBL" id="PIK43368.1"/>
    </source>
</evidence>
<feature type="transmembrane region" description="Helical" evidence="1">
    <location>
        <begin position="21"/>
        <end position="41"/>
    </location>
</feature>
<organism evidence="2 3">
    <name type="scientific">Stichopus japonicus</name>
    <name type="common">Sea cucumber</name>
    <dbReference type="NCBI Taxonomy" id="307972"/>
    <lineage>
        <taxon>Eukaryota</taxon>
        <taxon>Metazoa</taxon>
        <taxon>Echinodermata</taxon>
        <taxon>Eleutherozoa</taxon>
        <taxon>Echinozoa</taxon>
        <taxon>Holothuroidea</taxon>
        <taxon>Aspidochirotacea</taxon>
        <taxon>Aspidochirotida</taxon>
        <taxon>Stichopodidae</taxon>
        <taxon>Apostichopus</taxon>
    </lineage>
</organism>
<dbReference type="EMBL" id="MRZV01000855">
    <property type="protein sequence ID" value="PIK43368.1"/>
    <property type="molecule type" value="Genomic_DNA"/>
</dbReference>
<sequence length="295" mass="33442">MPLKKILLGSKRREIFRFCPSVCLYLLGVAPGLWLMQFHLYNTRIAFRDEYGWESCTLQTNYSTQSIDDLQQGLGVSIPGLTLPAFNISDADWTLALEQLLVVFLIVGRWLLPKGELSRDQLSQLLLVYIGMAADILEFSAENLKEGAVYCDLLLIIIILALWSWSLVQFTLVLTSVSARRGRNFAPSSRAQNFCNLCCKCGCCANEIWSLFITIIMQDGPFFVMRMYLIIDRHVFNQMMMFFTIKNLLVLSLQLYRIGILCCDIPNKVEPADEPEAEAVVAVDDLERAEKGGNE</sequence>
<accession>A0A2G8K5T1</accession>
<feature type="transmembrane region" description="Helical" evidence="1">
    <location>
        <begin position="153"/>
        <end position="174"/>
    </location>
</feature>
<keyword evidence="1" id="KW-1133">Transmembrane helix</keyword>
<comment type="caution">
    <text evidence="2">The sequence shown here is derived from an EMBL/GenBank/DDBJ whole genome shotgun (WGS) entry which is preliminary data.</text>
</comment>
<dbReference type="Pfam" id="PF09772">
    <property type="entry name" value="Tmem26"/>
    <property type="match status" value="1"/>
</dbReference>
<dbReference type="AlphaFoldDB" id="A0A2G8K5T1"/>
<gene>
    <name evidence="2" type="ORF">BSL78_19777</name>
</gene>
<feature type="transmembrane region" description="Helical" evidence="1">
    <location>
        <begin position="124"/>
        <end position="141"/>
    </location>
</feature>
<dbReference type="PANTHER" id="PTHR22168:SF8">
    <property type="entry name" value="TRANSMEMBRANE PROTEIN 26"/>
    <property type="match status" value="1"/>
</dbReference>
<dbReference type="InterPro" id="IPR019169">
    <property type="entry name" value="Transmembrane_26"/>
</dbReference>
<dbReference type="Proteomes" id="UP000230750">
    <property type="component" value="Unassembled WGS sequence"/>
</dbReference>
<dbReference type="OrthoDB" id="10042902at2759"/>
<keyword evidence="1" id="KW-0472">Membrane</keyword>
<evidence type="ECO:0000256" key="1">
    <source>
        <dbReference type="SAM" id="Phobius"/>
    </source>
</evidence>
<name>A0A2G8K5T1_STIJA</name>
<proteinExistence type="predicted"/>